<reference evidence="2 3" key="1">
    <citation type="submission" date="2017-11" db="EMBL/GenBank/DDBJ databases">
        <title>De-novo sequencing of pomegranate (Punica granatum L.) genome.</title>
        <authorList>
            <person name="Akparov Z."/>
            <person name="Amiraslanov A."/>
            <person name="Hajiyeva S."/>
            <person name="Abbasov M."/>
            <person name="Kaur K."/>
            <person name="Hamwieh A."/>
            <person name="Solovyev V."/>
            <person name="Salamov A."/>
            <person name="Braich B."/>
            <person name="Kosarev P."/>
            <person name="Mahmoud A."/>
            <person name="Hajiyev E."/>
            <person name="Babayeva S."/>
            <person name="Izzatullayeva V."/>
            <person name="Mammadov A."/>
            <person name="Mammadov A."/>
            <person name="Sharifova S."/>
            <person name="Ojaghi J."/>
            <person name="Eynullazada K."/>
            <person name="Bayramov B."/>
            <person name="Abdulazimova A."/>
            <person name="Shahmuradov I."/>
        </authorList>
    </citation>
    <scope>NUCLEOTIDE SEQUENCE [LARGE SCALE GENOMIC DNA]</scope>
    <source>
        <strain evidence="3">cv. AG2017</strain>
        <tissue evidence="2">Leaf</tissue>
    </source>
</reference>
<accession>A0A2I0INK8</accession>
<organism evidence="2 3">
    <name type="scientific">Punica granatum</name>
    <name type="common">Pomegranate</name>
    <dbReference type="NCBI Taxonomy" id="22663"/>
    <lineage>
        <taxon>Eukaryota</taxon>
        <taxon>Viridiplantae</taxon>
        <taxon>Streptophyta</taxon>
        <taxon>Embryophyta</taxon>
        <taxon>Tracheophyta</taxon>
        <taxon>Spermatophyta</taxon>
        <taxon>Magnoliopsida</taxon>
        <taxon>eudicotyledons</taxon>
        <taxon>Gunneridae</taxon>
        <taxon>Pentapetalae</taxon>
        <taxon>rosids</taxon>
        <taxon>malvids</taxon>
        <taxon>Myrtales</taxon>
        <taxon>Lythraceae</taxon>
        <taxon>Punica</taxon>
    </lineage>
</organism>
<dbReference type="AlphaFoldDB" id="A0A2I0INK8"/>
<dbReference type="EMBL" id="PGOL01002746">
    <property type="protein sequence ID" value="PKI45270.1"/>
    <property type="molecule type" value="Genomic_DNA"/>
</dbReference>
<evidence type="ECO:0000313" key="2">
    <source>
        <dbReference type="EMBL" id="PKI45270.1"/>
    </source>
</evidence>
<keyword evidence="1" id="KW-0472">Membrane</keyword>
<name>A0A2I0INK8_PUNGR</name>
<dbReference type="Proteomes" id="UP000233551">
    <property type="component" value="Unassembled WGS sequence"/>
</dbReference>
<evidence type="ECO:0000256" key="1">
    <source>
        <dbReference type="SAM" id="Phobius"/>
    </source>
</evidence>
<keyword evidence="3" id="KW-1185">Reference proteome</keyword>
<protein>
    <submittedName>
        <fullName evidence="2">Uncharacterized protein</fullName>
    </submittedName>
</protein>
<proteinExistence type="predicted"/>
<comment type="caution">
    <text evidence="2">The sequence shown here is derived from an EMBL/GenBank/DDBJ whole genome shotgun (WGS) entry which is preliminary data.</text>
</comment>
<feature type="transmembrane region" description="Helical" evidence="1">
    <location>
        <begin position="55"/>
        <end position="77"/>
    </location>
</feature>
<sequence>MEDGKKSKQKQSHREEGNPLLRFHAISAPDRIPAVIPPYGIGTRVGIQRSTMPLFFGYLPSLLGVIIQCVGPIVLIFSRRMKEDRRRTSDGPDDSDWLVR</sequence>
<gene>
    <name evidence="2" type="ORF">CRG98_034350</name>
</gene>
<evidence type="ECO:0000313" key="3">
    <source>
        <dbReference type="Proteomes" id="UP000233551"/>
    </source>
</evidence>
<keyword evidence="1" id="KW-0812">Transmembrane</keyword>
<keyword evidence="1" id="KW-1133">Transmembrane helix</keyword>